<proteinExistence type="predicted"/>
<keyword evidence="3" id="KW-1185">Reference proteome</keyword>
<sequence length="63" mass="7282">MAFHDALTNLPNRLMFNKHLKSTLKDSRTTGKMAAILFLDLDRFKNINDTLGHHVGKIKDFRI</sequence>
<name>A0ABU5ZCQ9_9BACL</name>
<dbReference type="Proteomes" id="UP001310386">
    <property type="component" value="Unassembled WGS sequence"/>
</dbReference>
<feature type="domain" description="GGDEF" evidence="1">
    <location>
        <begin position="32"/>
        <end position="63"/>
    </location>
</feature>
<dbReference type="InterPro" id="IPR029787">
    <property type="entry name" value="Nucleotide_cyclase"/>
</dbReference>
<dbReference type="PANTHER" id="PTHR46663:SF2">
    <property type="entry name" value="GGDEF DOMAIN-CONTAINING PROTEIN"/>
    <property type="match status" value="1"/>
</dbReference>
<protein>
    <submittedName>
        <fullName evidence="2">Diguanylate cyclase</fullName>
        <ecNumber evidence="2">2.7.7.65</ecNumber>
    </submittedName>
</protein>
<dbReference type="Gene3D" id="3.30.70.270">
    <property type="match status" value="1"/>
</dbReference>
<evidence type="ECO:0000259" key="1">
    <source>
        <dbReference type="PROSITE" id="PS50887"/>
    </source>
</evidence>
<keyword evidence="2" id="KW-0548">Nucleotidyltransferase</keyword>
<organism evidence="2 3">
    <name type="scientific">Ferviditalea candida</name>
    <dbReference type="NCBI Taxonomy" id="3108399"/>
    <lineage>
        <taxon>Bacteria</taxon>
        <taxon>Bacillati</taxon>
        <taxon>Bacillota</taxon>
        <taxon>Bacilli</taxon>
        <taxon>Bacillales</taxon>
        <taxon>Paenibacillaceae</taxon>
        <taxon>Ferviditalea</taxon>
    </lineage>
</organism>
<dbReference type="NCBIfam" id="TIGR00254">
    <property type="entry name" value="GGDEF"/>
    <property type="match status" value="1"/>
</dbReference>
<dbReference type="InterPro" id="IPR043128">
    <property type="entry name" value="Rev_trsase/Diguanyl_cyclase"/>
</dbReference>
<dbReference type="RefSeq" id="WP_371752384.1">
    <property type="nucleotide sequence ID" value="NZ_JAYJLD010000001.1"/>
</dbReference>
<dbReference type="InterPro" id="IPR000160">
    <property type="entry name" value="GGDEF_dom"/>
</dbReference>
<gene>
    <name evidence="2" type="ORF">VF724_01260</name>
</gene>
<dbReference type="Pfam" id="PF00990">
    <property type="entry name" value="GGDEF"/>
    <property type="match status" value="1"/>
</dbReference>
<accession>A0ABU5ZCQ9</accession>
<dbReference type="EC" id="2.7.7.65" evidence="2"/>
<dbReference type="PANTHER" id="PTHR46663">
    <property type="entry name" value="DIGUANYLATE CYCLASE DGCT-RELATED"/>
    <property type="match status" value="1"/>
</dbReference>
<reference evidence="2" key="1">
    <citation type="submission" date="2023-12" db="EMBL/GenBank/DDBJ databases">
        <title>Fervidustalea candida gen. nov., sp. nov., a novel member of the family Paenibacillaceae isolated from a geothermal area.</title>
        <authorList>
            <person name="Li W.-J."/>
            <person name="Jiao J.-Y."/>
            <person name="Chen Y."/>
        </authorList>
    </citation>
    <scope>NUCLEOTIDE SEQUENCE</scope>
    <source>
        <strain evidence="2">SYSU GA230002</strain>
    </source>
</reference>
<evidence type="ECO:0000313" key="2">
    <source>
        <dbReference type="EMBL" id="MEB3100286.1"/>
    </source>
</evidence>
<dbReference type="EMBL" id="JAYJLD010000001">
    <property type="protein sequence ID" value="MEB3100286.1"/>
    <property type="molecule type" value="Genomic_DNA"/>
</dbReference>
<dbReference type="SUPFAM" id="SSF55073">
    <property type="entry name" value="Nucleotide cyclase"/>
    <property type="match status" value="1"/>
</dbReference>
<dbReference type="GO" id="GO:0052621">
    <property type="term" value="F:diguanylate cyclase activity"/>
    <property type="evidence" value="ECO:0007669"/>
    <property type="project" value="UniProtKB-EC"/>
</dbReference>
<dbReference type="InterPro" id="IPR052163">
    <property type="entry name" value="DGC-Regulatory_Protein"/>
</dbReference>
<dbReference type="PROSITE" id="PS50887">
    <property type="entry name" value="GGDEF"/>
    <property type="match status" value="1"/>
</dbReference>
<evidence type="ECO:0000313" key="3">
    <source>
        <dbReference type="Proteomes" id="UP001310386"/>
    </source>
</evidence>
<comment type="caution">
    <text evidence="2">The sequence shown here is derived from an EMBL/GenBank/DDBJ whole genome shotgun (WGS) entry which is preliminary data.</text>
</comment>
<keyword evidence="2" id="KW-0808">Transferase</keyword>